<keyword evidence="4" id="KW-1185">Reference proteome</keyword>
<evidence type="ECO:0000313" key="3">
    <source>
        <dbReference type="EMBL" id="MDO7020408.1"/>
    </source>
</evidence>
<reference evidence="3" key="1">
    <citation type="submission" date="2023-07" db="EMBL/GenBank/DDBJ databases">
        <title>Mucosal microbiota of week-old chicken and adult hens.</title>
        <authorList>
            <person name="Volf J."/>
            <person name="Karasova D."/>
            <person name="Crhanova M."/>
            <person name="Faldynova M."/>
            <person name="Prikrylova H."/>
            <person name="Zeman M."/>
            <person name="Babak V."/>
            <person name="Rajova J."/>
            <person name="Rychlik I."/>
        </authorList>
    </citation>
    <scope>NUCLEOTIDE SEQUENCE</scope>
    <source>
        <strain evidence="3">ET902</strain>
    </source>
</reference>
<dbReference type="InterPro" id="IPR039446">
    <property type="entry name" value="DauR-like"/>
</dbReference>
<dbReference type="InterPro" id="IPR039445">
    <property type="entry name" value="DauR-like_HTH"/>
</dbReference>
<dbReference type="InterPro" id="IPR013559">
    <property type="entry name" value="YheO"/>
</dbReference>
<dbReference type="Pfam" id="PF08348">
    <property type="entry name" value="PAS_6"/>
    <property type="match status" value="1"/>
</dbReference>
<comment type="caution">
    <text evidence="3">The sequence shown here is derived from an EMBL/GenBank/DDBJ whole genome shotgun (WGS) entry which is preliminary data.</text>
</comment>
<dbReference type="Pfam" id="PF13309">
    <property type="entry name" value="HTH_22"/>
    <property type="match status" value="1"/>
</dbReference>
<dbReference type="RefSeq" id="WP_304385795.1">
    <property type="nucleotide sequence ID" value="NZ_JAUPBL010000081.1"/>
</dbReference>
<name>A0ABT8YWY6_9SPIR</name>
<accession>A0ABT8YWY6</accession>
<organism evidence="3 4">
    <name type="scientific">Brachyspira innocens</name>
    <dbReference type="NCBI Taxonomy" id="13264"/>
    <lineage>
        <taxon>Bacteria</taxon>
        <taxon>Pseudomonadati</taxon>
        <taxon>Spirochaetota</taxon>
        <taxon>Spirochaetia</taxon>
        <taxon>Brachyspirales</taxon>
        <taxon>Brachyspiraceae</taxon>
        <taxon>Brachyspira</taxon>
    </lineage>
</organism>
<evidence type="ECO:0000313" key="4">
    <source>
        <dbReference type="Proteomes" id="UP001175147"/>
    </source>
</evidence>
<dbReference type="PANTHER" id="PTHR35568:SF1">
    <property type="entry name" value="TRANSCRIPTIONAL REGULATOR DAUR"/>
    <property type="match status" value="1"/>
</dbReference>
<proteinExistence type="predicted"/>
<evidence type="ECO:0000259" key="2">
    <source>
        <dbReference type="Pfam" id="PF13309"/>
    </source>
</evidence>
<sequence>MDEYRYTQEDFAILDSYRTISQSLGNYLGENAELILYSFENKQHSIIHIVNGHLSNKKIGDYLSERDKSVLNELLDKNNDYKNNFVENVTGECSKINYTLIKNSNKIPIGLMMINWNYDISLINTLKIFIPEHSANNTEIKENKNSKSEEIILDAIKKVITGIDKDEVGPSVYNKTIIRKLFNQGIFEFKESVQIVANYLNISHHTVYLHLRSIKKIKKIDNK</sequence>
<protein>
    <submittedName>
        <fullName evidence="3">PAS domain-containing protein</fullName>
    </submittedName>
</protein>
<evidence type="ECO:0000259" key="1">
    <source>
        <dbReference type="Pfam" id="PF08348"/>
    </source>
</evidence>
<gene>
    <name evidence="3" type="ORF">Q5M86_06440</name>
</gene>
<dbReference type="PANTHER" id="PTHR35568">
    <property type="entry name" value="TRANSCRIPTIONAL REGULATOR DAUR"/>
    <property type="match status" value="1"/>
</dbReference>
<dbReference type="EMBL" id="JAUPBM010000067">
    <property type="protein sequence ID" value="MDO7020408.1"/>
    <property type="molecule type" value="Genomic_DNA"/>
</dbReference>
<feature type="domain" description="Transcriptional regulator DauR-like HTH" evidence="2">
    <location>
        <begin position="174"/>
        <end position="212"/>
    </location>
</feature>
<dbReference type="Proteomes" id="UP001175147">
    <property type="component" value="Unassembled WGS sequence"/>
</dbReference>
<feature type="domain" description="YheO-like" evidence="1">
    <location>
        <begin position="14"/>
        <end position="119"/>
    </location>
</feature>